<sequence>MDQSASLRQFLAPYSPCPFSSSSRVYL</sequence>
<evidence type="ECO:0000313" key="2">
    <source>
        <dbReference type="Proteomes" id="UP000032142"/>
    </source>
</evidence>
<protein>
    <submittedName>
        <fullName evidence="1">Uncharacterized protein</fullName>
    </submittedName>
</protein>
<reference evidence="2" key="1">
    <citation type="submission" date="2014-09" db="EMBL/GenBank/DDBJ databases">
        <authorList>
            <person name="Mudge J."/>
            <person name="Ramaraj T."/>
            <person name="Lindquist I.E."/>
            <person name="Bharti A.K."/>
            <person name="Sundararajan A."/>
            <person name="Cameron C.T."/>
            <person name="Woodward J.E."/>
            <person name="May G.D."/>
            <person name="Brubaker C."/>
            <person name="Broadhvest J."/>
            <person name="Wilkins T.A."/>
        </authorList>
    </citation>
    <scope>NUCLEOTIDE SEQUENCE</scope>
    <source>
        <strain evidence="2">cv. AKA8401</strain>
    </source>
</reference>
<evidence type="ECO:0000313" key="1">
    <source>
        <dbReference type="EMBL" id="KHG20694.1"/>
    </source>
</evidence>
<dbReference type="AlphaFoldDB" id="A0A0B0P981"/>
<dbReference type="EMBL" id="KN416413">
    <property type="protein sequence ID" value="KHG20694.1"/>
    <property type="molecule type" value="Genomic_DNA"/>
</dbReference>
<keyword evidence="2" id="KW-1185">Reference proteome</keyword>
<proteinExistence type="predicted"/>
<accession>A0A0B0P981</accession>
<gene>
    <name evidence="1" type="ORF">F383_26372</name>
</gene>
<name>A0A0B0P981_GOSAR</name>
<dbReference type="Proteomes" id="UP000032142">
    <property type="component" value="Unassembled WGS sequence"/>
</dbReference>
<organism evidence="1 2">
    <name type="scientific">Gossypium arboreum</name>
    <name type="common">Tree cotton</name>
    <name type="synonym">Gossypium nanking</name>
    <dbReference type="NCBI Taxonomy" id="29729"/>
    <lineage>
        <taxon>Eukaryota</taxon>
        <taxon>Viridiplantae</taxon>
        <taxon>Streptophyta</taxon>
        <taxon>Embryophyta</taxon>
        <taxon>Tracheophyta</taxon>
        <taxon>Spermatophyta</taxon>
        <taxon>Magnoliopsida</taxon>
        <taxon>eudicotyledons</taxon>
        <taxon>Gunneridae</taxon>
        <taxon>Pentapetalae</taxon>
        <taxon>rosids</taxon>
        <taxon>malvids</taxon>
        <taxon>Malvales</taxon>
        <taxon>Malvaceae</taxon>
        <taxon>Malvoideae</taxon>
        <taxon>Gossypium</taxon>
    </lineage>
</organism>